<evidence type="ECO:0000313" key="2">
    <source>
        <dbReference type="Proteomes" id="UP000183496"/>
    </source>
</evidence>
<keyword evidence="2" id="KW-1185">Reference proteome</keyword>
<proteinExistence type="predicted"/>
<sequence length="104" mass="11391">MEVTKNSADQISLEKAVELTHSYQENNPDLPKSYFIGTNKLNELLSQNGCIGVRIYPGLDKEANKVNLVLVGVDQAAEDLTNGVIVDHLVICPPLCPKDSKLNK</sequence>
<dbReference type="EMBL" id="FOFY01000020">
    <property type="protein sequence ID" value="SER58349.1"/>
    <property type="molecule type" value="Genomic_DNA"/>
</dbReference>
<gene>
    <name evidence="1" type="ORF">SAMN04488089_12021</name>
</gene>
<evidence type="ECO:0000313" key="1">
    <source>
        <dbReference type="EMBL" id="SER58349.1"/>
    </source>
</evidence>
<protein>
    <submittedName>
        <fullName evidence="1">Uncharacterized protein</fullName>
    </submittedName>
</protein>
<organism evidence="1 2">
    <name type="scientific">Myroides profundi</name>
    <dbReference type="NCBI Taxonomy" id="480520"/>
    <lineage>
        <taxon>Bacteria</taxon>
        <taxon>Pseudomonadati</taxon>
        <taxon>Bacteroidota</taxon>
        <taxon>Flavobacteriia</taxon>
        <taxon>Flavobacteriales</taxon>
        <taxon>Flavobacteriaceae</taxon>
        <taxon>Myroides</taxon>
    </lineage>
</organism>
<dbReference type="KEGG" id="mpw:MPR_1295"/>
<dbReference type="AlphaFoldDB" id="A0AAJ4W7L9"/>
<dbReference type="RefSeq" id="WP_041890425.1">
    <property type="nucleotide sequence ID" value="NZ_CP010817.1"/>
</dbReference>
<reference evidence="1 2" key="1">
    <citation type="submission" date="2016-10" db="EMBL/GenBank/DDBJ databases">
        <authorList>
            <person name="Varghese N."/>
            <person name="Submissions S."/>
        </authorList>
    </citation>
    <scope>NUCLEOTIDE SEQUENCE [LARGE SCALE GENOMIC DNA]</scope>
    <source>
        <strain evidence="2">DSM 19823 / KCTC 23066 / CCTCC M 208030 / D25</strain>
    </source>
</reference>
<comment type="caution">
    <text evidence="1">The sequence shown here is derived from an EMBL/GenBank/DDBJ whole genome shotgun (WGS) entry which is preliminary data.</text>
</comment>
<dbReference type="Proteomes" id="UP000183496">
    <property type="component" value="Unassembled WGS sequence"/>
</dbReference>
<name>A0AAJ4W7L9_MYRPR</name>
<accession>A0AAJ4W7L9</accession>